<reference evidence="2" key="1">
    <citation type="journal article" date="2016" name="Mol. Ecol. Resour.">
        <title>Evaluation of the impact of RNA preservation methods of spiders for de novo transcriptome assembly.</title>
        <authorList>
            <person name="Kono N."/>
            <person name="Nakamura H."/>
            <person name="Ito Y."/>
            <person name="Tomita M."/>
            <person name="Arakawa K."/>
        </authorList>
    </citation>
    <scope>NUCLEOTIDE SEQUENCE</scope>
    <source>
        <tissue evidence="2">Whole body</tissue>
    </source>
</reference>
<dbReference type="Pfam" id="PF14923">
    <property type="entry name" value="CCDC142"/>
    <property type="match status" value="1"/>
</dbReference>
<dbReference type="EMBL" id="IAAA01013507">
    <property type="protein sequence ID" value="LAA03902.1"/>
    <property type="molecule type" value="mRNA"/>
</dbReference>
<accession>A0A2L2Y6U9</accession>
<evidence type="ECO:0000259" key="1">
    <source>
        <dbReference type="Pfam" id="PF14923"/>
    </source>
</evidence>
<dbReference type="AlphaFoldDB" id="A0A2L2Y6U9"/>
<name>A0A2L2Y6U9_PARTP</name>
<feature type="domain" description="Coiled-coil protein 142 C-terminal" evidence="1">
    <location>
        <begin position="211"/>
        <end position="469"/>
    </location>
</feature>
<evidence type="ECO:0000313" key="2">
    <source>
        <dbReference type="EMBL" id="LAA03902.1"/>
    </source>
</evidence>
<protein>
    <recommendedName>
        <fullName evidence="1">Coiled-coil protein 142 C-terminal domain-containing protein</fullName>
    </recommendedName>
</protein>
<organism evidence="2">
    <name type="scientific">Parasteatoda tepidariorum</name>
    <name type="common">Common house spider</name>
    <name type="synonym">Achaearanea tepidariorum</name>
    <dbReference type="NCBI Taxonomy" id="114398"/>
    <lineage>
        <taxon>Eukaryota</taxon>
        <taxon>Metazoa</taxon>
        <taxon>Ecdysozoa</taxon>
        <taxon>Arthropoda</taxon>
        <taxon>Chelicerata</taxon>
        <taxon>Arachnida</taxon>
        <taxon>Araneae</taxon>
        <taxon>Araneomorphae</taxon>
        <taxon>Entelegynae</taxon>
        <taxon>Araneoidea</taxon>
        <taxon>Theridiidae</taxon>
        <taxon>Parasteatoda</taxon>
    </lineage>
</organism>
<dbReference type="OrthoDB" id="6420063at2759"/>
<proteinExistence type="evidence at transcript level"/>
<dbReference type="InterPro" id="IPR055350">
    <property type="entry name" value="CCDC142_C"/>
</dbReference>
<sequence>MQKVCLADPNSVSQDFLLKILRATHAYNSLLKKAKNSQCKLLTTDYIFCKFILSQKENIVSFNLILQNLSFFEAKVAAERIVNNFSSNCKKHIQTDLKRNQMHEIQENETSEFSPNKNHECLEQSKMKNTSPSHTSNFATMLLAIIQRNQSLILKYMYSITSLEGLTVSRRRTFDSLTPTSSARQMWDLPQLYNTDDNYTLLEEVYWSNFWSNIRKFVLKLLFNVPYHQYGDSAIGTIMLWPDSFIKIVSETFKISINNKDFSMEGRCIIKQLYDCLIIHQGKLLWDKEFSVSLPAIQSHLYTVITTSQKQMRTYSGNSLHKCLCVLVSNCSENIQEMDLMTYLPVFLHLQAVIDSYISWVNVKSRALIASQNLSTLLLIYSSDCNDASQLLKSKVVPVITEFSSSTSVKRLHPSVIPFLKNLINQVDIICNFAAEVPTILHKFCMSAVTETLMFLIRSAKVWQKCVVNQEFNFYFDSIMDFLSPMTEVVRQLENAGPIILSITSGVCQGFLAVLHSMKRKLRLKKVQILLIEHTKFLQWLEGLNLSQSDLNCIKKSAYFEKLYCLLNFLLKLLNKPKCSLTRQNRITPAQPEEVPLENILTKDDIAQWEEKCSQPFCFTCM</sequence>